<dbReference type="Proteomes" id="UP000602381">
    <property type="component" value="Unassembled WGS sequence"/>
</dbReference>
<keyword evidence="2" id="KW-0175">Coiled coil</keyword>
<evidence type="ECO:0000313" key="4">
    <source>
        <dbReference type="Proteomes" id="UP000602381"/>
    </source>
</evidence>
<dbReference type="NCBIfam" id="TIGR02977">
    <property type="entry name" value="phageshock_pspA"/>
    <property type="match status" value="1"/>
</dbReference>
<protein>
    <submittedName>
        <fullName evidence="3">Phage shock protein PspA</fullName>
    </submittedName>
</protein>
<proteinExistence type="inferred from homology"/>
<dbReference type="PANTHER" id="PTHR31088">
    <property type="entry name" value="MEMBRANE-ASSOCIATED PROTEIN VIPP1, CHLOROPLASTIC"/>
    <property type="match status" value="1"/>
</dbReference>
<accession>A0ABQ2LCV6</accession>
<keyword evidence="4" id="KW-1185">Reference proteome</keyword>
<dbReference type="Pfam" id="PF04012">
    <property type="entry name" value="PspA_IM30"/>
    <property type="match status" value="1"/>
</dbReference>
<feature type="coiled-coil region" evidence="2">
    <location>
        <begin position="54"/>
        <end position="149"/>
    </location>
</feature>
<comment type="similarity">
    <text evidence="1">Belongs to the PspA/Vipp/IM30 family.</text>
</comment>
<reference evidence="4" key="1">
    <citation type="journal article" date="2019" name="Int. J. Syst. Evol. Microbiol.">
        <title>The Global Catalogue of Microorganisms (GCM) 10K type strain sequencing project: providing services to taxonomists for standard genome sequencing and annotation.</title>
        <authorList>
            <consortium name="The Broad Institute Genomics Platform"/>
            <consortium name="The Broad Institute Genome Sequencing Center for Infectious Disease"/>
            <person name="Wu L."/>
            <person name="Ma J."/>
        </authorList>
    </citation>
    <scope>NUCLEOTIDE SEQUENCE [LARGE SCALE GENOMIC DNA]</scope>
    <source>
        <strain evidence="4">JCM 17843</strain>
    </source>
</reference>
<gene>
    <name evidence="3" type="primary">pspA</name>
    <name evidence="3" type="ORF">GCM10007972_14260</name>
</gene>
<dbReference type="InterPro" id="IPR014319">
    <property type="entry name" value="Phageshock_PspA"/>
</dbReference>
<evidence type="ECO:0000256" key="2">
    <source>
        <dbReference type="SAM" id="Coils"/>
    </source>
</evidence>
<comment type="caution">
    <text evidence="3">The sequence shown here is derived from an EMBL/GenBank/DDBJ whole genome shotgun (WGS) entry which is preliminary data.</text>
</comment>
<evidence type="ECO:0000256" key="1">
    <source>
        <dbReference type="ARBA" id="ARBA00043985"/>
    </source>
</evidence>
<dbReference type="PANTHER" id="PTHR31088:SF6">
    <property type="entry name" value="PHAGE SHOCK PROTEIN A"/>
    <property type="match status" value="1"/>
</dbReference>
<dbReference type="RefSeq" id="WP_150005319.1">
    <property type="nucleotide sequence ID" value="NZ_BMOV01000004.1"/>
</dbReference>
<sequence>MGIFSRLTDIINSNLNALLDHAEEPEKMIRLMIQEMEDTLVEVRSAAAKTIADQKDCERKLRRLDDAQAEWQRKAELALSKDREDLAKGALIEKSKLAEMAAQIQEDLEHLSEALGRHENDVIKLESKLREARAKKATIEARYKTAENQLRVKRSLYDTRIEDAFLRFDKVDSRLDRLEGEAEALDLGRGQGRTLADEFASLETEDAIQAELDALKSKLKPAKKADQ</sequence>
<dbReference type="EMBL" id="BMOV01000004">
    <property type="protein sequence ID" value="GGO10948.1"/>
    <property type="molecule type" value="Genomic_DNA"/>
</dbReference>
<organism evidence="3 4">
    <name type="scientific">Iodidimonas muriae</name>
    <dbReference type="NCBI Taxonomy" id="261467"/>
    <lineage>
        <taxon>Bacteria</taxon>
        <taxon>Pseudomonadati</taxon>
        <taxon>Pseudomonadota</taxon>
        <taxon>Alphaproteobacteria</taxon>
        <taxon>Iodidimonadales</taxon>
        <taxon>Iodidimonadaceae</taxon>
        <taxon>Iodidimonas</taxon>
    </lineage>
</organism>
<dbReference type="InterPro" id="IPR007157">
    <property type="entry name" value="PspA_VIPP1"/>
</dbReference>
<name>A0ABQ2LCV6_9PROT</name>
<evidence type="ECO:0000313" key="3">
    <source>
        <dbReference type="EMBL" id="GGO10948.1"/>
    </source>
</evidence>